<feature type="compositionally biased region" description="Low complexity" evidence="1">
    <location>
        <begin position="281"/>
        <end position="302"/>
    </location>
</feature>
<reference evidence="2 3" key="1">
    <citation type="journal article" date="2016" name="Mol. Biol. Evol.">
        <title>Comparative Genomics of Early-Diverging Mushroom-Forming Fungi Provides Insights into the Origins of Lignocellulose Decay Capabilities.</title>
        <authorList>
            <person name="Nagy L.G."/>
            <person name="Riley R."/>
            <person name="Tritt A."/>
            <person name="Adam C."/>
            <person name="Daum C."/>
            <person name="Floudas D."/>
            <person name="Sun H."/>
            <person name="Yadav J.S."/>
            <person name="Pangilinan J."/>
            <person name="Larsson K.H."/>
            <person name="Matsuura K."/>
            <person name="Barry K."/>
            <person name="Labutti K."/>
            <person name="Kuo R."/>
            <person name="Ohm R.A."/>
            <person name="Bhattacharya S.S."/>
            <person name="Shirouzu T."/>
            <person name="Yoshinaga Y."/>
            <person name="Martin F.M."/>
            <person name="Grigoriev I.V."/>
            <person name="Hibbett D.S."/>
        </authorList>
    </citation>
    <scope>NUCLEOTIDE SEQUENCE [LARGE SCALE GENOMIC DNA]</scope>
    <source>
        <strain evidence="2 3">HHB12029</strain>
    </source>
</reference>
<evidence type="ECO:0000313" key="3">
    <source>
        <dbReference type="Proteomes" id="UP000077266"/>
    </source>
</evidence>
<protein>
    <submittedName>
        <fullName evidence="2">Uncharacterized protein</fullName>
    </submittedName>
</protein>
<dbReference type="InParanoid" id="A0A165AWM5"/>
<dbReference type="OrthoDB" id="3069144at2759"/>
<gene>
    <name evidence="2" type="ORF">EXIGLDRAFT_734975</name>
</gene>
<feature type="region of interest" description="Disordered" evidence="1">
    <location>
        <begin position="398"/>
        <end position="454"/>
    </location>
</feature>
<feature type="compositionally biased region" description="Polar residues" evidence="1">
    <location>
        <begin position="350"/>
        <end position="364"/>
    </location>
</feature>
<keyword evidence="3" id="KW-1185">Reference proteome</keyword>
<organism evidence="2 3">
    <name type="scientific">Exidia glandulosa HHB12029</name>
    <dbReference type="NCBI Taxonomy" id="1314781"/>
    <lineage>
        <taxon>Eukaryota</taxon>
        <taxon>Fungi</taxon>
        <taxon>Dikarya</taxon>
        <taxon>Basidiomycota</taxon>
        <taxon>Agaricomycotina</taxon>
        <taxon>Agaricomycetes</taxon>
        <taxon>Auriculariales</taxon>
        <taxon>Exidiaceae</taxon>
        <taxon>Exidia</taxon>
    </lineage>
</organism>
<name>A0A165AWM5_EXIGL</name>
<feature type="compositionally biased region" description="Pro residues" evidence="1">
    <location>
        <begin position="303"/>
        <end position="335"/>
    </location>
</feature>
<evidence type="ECO:0000313" key="2">
    <source>
        <dbReference type="EMBL" id="KZV79483.1"/>
    </source>
</evidence>
<feature type="compositionally biased region" description="Low complexity" evidence="1">
    <location>
        <begin position="257"/>
        <end position="269"/>
    </location>
</feature>
<dbReference type="Proteomes" id="UP000077266">
    <property type="component" value="Unassembled WGS sequence"/>
</dbReference>
<feature type="compositionally biased region" description="Low complexity" evidence="1">
    <location>
        <begin position="420"/>
        <end position="443"/>
    </location>
</feature>
<dbReference type="AlphaFoldDB" id="A0A165AWM5"/>
<feature type="region of interest" description="Disordered" evidence="1">
    <location>
        <begin position="203"/>
        <end position="373"/>
    </location>
</feature>
<dbReference type="STRING" id="1314781.A0A165AWM5"/>
<evidence type="ECO:0000256" key="1">
    <source>
        <dbReference type="SAM" id="MobiDB-lite"/>
    </source>
</evidence>
<dbReference type="EMBL" id="KV426608">
    <property type="protein sequence ID" value="KZV79483.1"/>
    <property type="molecule type" value="Genomic_DNA"/>
</dbReference>
<sequence length="522" mass="55960">MMSQIGLSGDIDMDLRGFDQRARIAELETELAETRGALNSLQSAYDKLLSRATDVQQVAAVFETLPDLSQAHFRHNARIFWTKADYQTEKRRRGEGTSLEGDVDSTSLWFVVDQNGNTVPRARIDGMREWAKAIWETMFQSKTAPEVWSRRDSKNWLLYELSMCLRYPELNYCATPERWKCHEIGTIDYSSWLAARRKAEAKAEEKKRKREAATAAKQNPSNDDAETARTRKRGRTTTAQPPPGQVIASESSSSNITQAAPADALTTAASSHRPALQPVQPAAGSGATSSAPSTPSTSVTGPLPVPNPPPGATTPPPPSPSPPPQESSPIPPLPLAAPIENPLQPLAPTPLSSDQPGPSASDQLPATAPVSDGDTAASLLGLLRRGDQLRADALGGMVLPHPLPAAETTRPPAPGAQPESSAGTATVSGTGAASGAPGAPPARATRKGKPTKMAVMPEGTQQLRSIVMRHFLTTHPNGPDRVPQDEWLAHWAKHEKDVQYLEPFRAQLTSAKRAKRADASSG</sequence>
<proteinExistence type="predicted"/>
<accession>A0A165AWM5</accession>